<keyword evidence="1" id="KW-0732">Signal</keyword>
<dbReference type="AlphaFoldDB" id="A0AAG5D0H5"/>
<evidence type="ECO:0008006" key="4">
    <source>
        <dbReference type="Google" id="ProtNLM"/>
    </source>
</evidence>
<dbReference type="SUPFAM" id="SSF57567">
    <property type="entry name" value="Serine protease inhibitors"/>
    <property type="match status" value="1"/>
</dbReference>
<feature type="signal peptide" evidence="1">
    <location>
        <begin position="1"/>
        <end position="24"/>
    </location>
</feature>
<evidence type="ECO:0000313" key="2">
    <source>
        <dbReference type="EnsemblMetazoa" id="ENSAATROPP004480"/>
    </source>
</evidence>
<feature type="chain" id="PRO_5042514336" description="TIL domain-containing protein" evidence="1">
    <location>
        <begin position="25"/>
        <end position="89"/>
    </location>
</feature>
<dbReference type="InterPro" id="IPR036084">
    <property type="entry name" value="Ser_inhib-like_sf"/>
</dbReference>
<organism evidence="2 3">
    <name type="scientific">Anopheles atroparvus</name>
    <name type="common">European mosquito</name>
    <dbReference type="NCBI Taxonomy" id="41427"/>
    <lineage>
        <taxon>Eukaryota</taxon>
        <taxon>Metazoa</taxon>
        <taxon>Ecdysozoa</taxon>
        <taxon>Arthropoda</taxon>
        <taxon>Hexapoda</taxon>
        <taxon>Insecta</taxon>
        <taxon>Pterygota</taxon>
        <taxon>Neoptera</taxon>
        <taxon>Endopterygota</taxon>
        <taxon>Diptera</taxon>
        <taxon>Nematocera</taxon>
        <taxon>Culicoidea</taxon>
        <taxon>Culicidae</taxon>
        <taxon>Anophelinae</taxon>
        <taxon>Anopheles</taxon>
    </lineage>
</organism>
<accession>A0AAG5D0H5</accession>
<keyword evidence="3" id="KW-1185">Reference proteome</keyword>
<protein>
    <recommendedName>
        <fullName evidence="4">TIL domain-containing protein</fullName>
    </recommendedName>
</protein>
<evidence type="ECO:0000256" key="1">
    <source>
        <dbReference type="SAM" id="SignalP"/>
    </source>
</evidence>
<reference evidence="2" key="1">
    <citation type="submission" date="2024-04" db="UniProtKB">
        <authorList>
            <consortium name="EnsemblMetazoa"/>
        </authorList>
    </citation>
    <scope>IDENTIFICATION</scope>
    <source>
        <strain evidence="2">EBRO</strain>
    </source>
</reference>
<dbReference type="Gene3D" id="2.10.25.10">
    <property type="entry name" value="Laminin"/>
    <property type="match status" value="1"/>
</dbReference>
<dbReference type="Proteomes" id="UP000075880">
    <property type="component" value="Unassembled WGS sequence"/>
</dbReference>
<dbReference type="EnsemblMetazoa" id="ENSAATROPT004676">
    <property type="protein sequence ID" value="ENSAATROPP004480"/>
    <property type="gene ID" value="ENSAATROPG003726"/>
</dbReference>
<sequence length="89" mass="9857">MNRVVIVLSVLFVMFALQLDTTFANTCPDNEEFVVDAPCDFNCQNICSPITDTCVCIFGYLRDLNSGECIPEDQCDPIPEEITLGCLAE</sequence>
<name>A0AAG5D0H5_ANOAO</name>
<evidence type="ECO:0000313" key="3">
    <source>
        <dbReference type="Proteomes" id="UP000075880"/>
    </source>
</evidence>
<proteinExistence type="predicted"/>